<dbReference type="SUPFAM" id="SSF63829">
    <property type="entry name" value="Calcium-dependent phosphotriesterase"/>
    <property type="match status" value="1"/>
</dbReference>
<keyword evidence="4" id="KW-1185">Reference proteome</keyword>
<dbReference type="InterPro" id="IPR013658">
    <property type="entry name" value="SGL"/>
</dbReference>
<protein>
    <submittedName>
        <fullName evidence="3">Gluconolactonase</fullName>
    </submittedName>
</protein>
<evidence type="ECO:0000259" key="2">
    <source>
        <dbReference type="Pfam" id="PF08450"/>
    </source>
</evidence>
<dbReference type="Proteomes" id="UP000321405">
    <property type="component" value="Unassembled WGS sequence"/>
</dbReference>
<dbReference type="PANTHER" id="PTHR47572:SF4">
    <property type="entry name" value="LACTONASE DRP35"/>
    <property type="match status" value="1"/>
</dbReference>
<organism evidence="3 4">
    <name type="scientific">Swaminathania salitolerans</name>
    <dbReference type="NCBI Taxonomy" id="182838"/>
    <lineage>
        <taxon>Bacteria</taxon>
        <taxon>Pseudomonadati</taxon>
        <taxon>Pseudomonadota</taxon>
        <taxon>Alphaproteobacteria</taxon>
        <taxon>Acetobacterales</taxon>
        <taxon>Acetobacteraceae</taxon>
        <taxon>Swaminathania</taxon>
    </lineage>
</organism>
<feature type="domain" description="SMP-30/Gluconolactonase/LRE-like region" evidence="2">
    <location>
        <begin position="105"/>
        <end position="393"/>
    </location>
</feature>
<evidence type="ECO:0000256" key="1">
    <source>
        <dbReference type="ARBA" id="ARBA00022801"/>
    </source>
</evidence>
<dbReference type="Pfam" id="PF08450">
    <property type="entry name" value="SGL"/>
    <property type="match status" value="1"/>
</dbReference>
<name>A0A511BQX3_9PROT</name>
<keyword evidence="1" id="KW-0378">Hydrolase</keyword>
<comment type="caution">
    <text evidence="3">The sequence shown here is derived from an EMBL/GenBank/DDBJ whole genome shotgun (WGS) entry which is preliminary data.</text>
</comment>
<dbReference type="InterPro" id="IPR011042">
    <property type="entry name" value="6-blade_b-propeller_TolB-like"/>
</dbReference>
<dbReference type="InterPro" id="IPR051262">
    <property type="entry name" value="SMP-30/CGR1_Lactonase"/>
</dbReference>
<reference evidence="3 4" key="1">
    <citation type="submission" date="2019-07" db="EMBL/GenBank/DDBJ databases">
        <title>Whole genome shotgun sequence of Swaminathania salitolerans NBRC 104436.</title>
        <authorList>
            <person name="Hosoyama A."/>
            <person name="Uohara A."/>
            <person name="Ohji S."/>
            <person name="Ichikawa N."/>
        </authorList>
    </citation>
    <scope>NUCLEOTIDE SEQUENCE [LARGE SCALE GENOMIC DNA]</scope>
    <source>
        <strain evidence="3 4">NBRC 104436</strain>
    </source>
</reference>
<sequence>MTSPVPQDPPGGSVFRRRKLLTAALGGAFGGTVGRVLGPVRHAEAATETMRASPPTVISQPPRQWGAQAGPAFFPDPDVIALDPAFRDLTYFAAPIRRIWNKGDWTEGPAWSSEGRYLVFSDVVQSRALRYIWETGEVTQFRPDSYSANGNCFDYQGRLLTCEGFFRRLVRWEHDGSVTVLADRYEGKGLNSPNDVVPHPDGSVWFTDPGYGTNISEGHADEPGGPTNPDGRIRWQVGRELIGAIGGVRRQQDHVFRLAPDGTLKAVLDERALACPNGLVFSPDFRKLYIASTPAGPGQKKGGDQAIHVYDVEGDTLTNGRIFADMRFQGAQMNPDGFRADVFGNLWCGVTGPLGLCGVFVFNPRGVLIGRIRLPQGCSNLTFAGPKRDHIVMCAGSSLFMLQVGVQGAAPS</sequence>
<dbReference type="InterPro" id="IPR006311">
    <property type="entry name" value="TAT_signal"/>
</dbReference>
<evidence type="ECO:0000313" key="3">
    <source>
        <dbReference type="EMBL" id="GEL02665.1"/>
    </source>
</evidence>
<dbReference type="GO" id="GO:0016787">
    <property type="term" value="F:hydrolase activity"/>
    <property type="evidence" value="ECO:0007669"/>
    <property type="project" value="UniProtKB-KW"/>
</dbReference>
<accession>A0A511BQX3</accession>
<gene>
    <name evidence="3" type="ORF">SSA02_18280</name>
</gene>
<dbReference type="AlphaFoldDB" id="A0A511BQX3"/>
<proteinExistence type="predicted"/>
<dbReference type="EMBL" id="BJVC01000004">
    <property type="protein sequence ID" value="GEL02665.1"/>
    <property type="molecule type" value="Genomic_DNA"/>
</dbReference>
<evidence type="ECO:0000313" key="4">
    <source>
        <dbReference type="Proteomes" id="UP000321405"/>
    </source>
</evidence>
<dbReference type="Gene3D" id="2.120.10.30">
    <property type="entry name" value="TolB, C-terminal domain"/>
    <property type="match status" value="1"/>
</dbReference>
<dbReference type="OrthoDB" id="241638at2"/>
<dbReference type="RefSeq" id="WP_147093749.1">
    <property type="nucleotide sequence ID" value="NZ_BJVC01000004.1"/>
</dbReference>
<dbReference type="PANTHER" id="PTHR47572">
    <property type="entry name" value="LIPOPROTEIN-RELATED"/>
    <property type="match status" value="1"/>
</dbReference>
<dbReference type="PROSITE" id="PS51318">
    <property type="entry name" value="TAT"/>
    <property type="match status" value="1"/>
</dbReference>